<dbReference type="SMART" id="SM00671">
    <property type="entry name" value="SEL1"/>
    <property type="match status" value="3"/>
</dbReference>
<evidence type="ECO:0000256" key="4">
    <source>
        <dbReference type="ARBA" id="ARBA00023251"/>
    </source>
</evidence>
<dbReference type="EMBL" id="JANURM010000001">
    <property type="protein sequence ID" value="MDL0088122.1"/>
    <property type="molecule type" value="Genomic_DNA"/>
</dbReference>
<dbReference type="PROSITE" id="PS51257">
    <property type="entry name" value="PROKAR_LIPOPROTEIN"/>
    <property type="match status" value="1"/>
</dbReference>
<evidence type="ECO:0000256" key="3">
    <source>
        <dbReference type="ARBA" id="ARBA00023157"/>
    </source>
</evidence>
<evidence type="ECO:0000256" key="2">
    <source>
        <dbReference type="ARBA" id="ARBA00012865"/>
    </source>
</evidence>
<reference evidence="5" key="1">
    <citation type="submission" date="2022-08" db="EMBL/GenBank/DDBJ databases">
        <authorList>
            <person name="Wang H."/>
        </authorList>
    </citation>
    <scope>NUCLEOTIDE SEQUENCE</scope>
    <source>
        <strain evidence="5">PS10</strain>
    </source>
</reference>
<dbReference type="InterPro" id="IPR052945">
    <property type="entry name" value="Mitotic_Regulator"/>
</dbReference>
<evidence type="ECO:0000256" key="1">
    <source>
        <dbReference type="ARBA" id="ARBA00001526"/>
    </source>
</evidence>
<dbReference type="PANTHER" id="PTHR43628:SF1">
    <property type="entry name" value="CHITIN SYNTHASE REGULATORY FACTOR 2-RELATED"/>
    <property type="match status" value="1"/>
</dbReference>
<evidence type="ECO:0000313" key="6">
    <source>
        <dbReference type="Proteomes" id="UP001173801"/>
    </source>
</evidence>
<name>A0ABT7HMH9_9BACT</name>
<dbReference type="RefSeq" id="WP_284936749.1">
    <property type="nucleotide sequence ID" value="NZ_JANURM010000001.1"/>
</dbReference>
<keyword evidence="3" id="KW-1015">Disulfide bond</keyword>
<comment type="catalytic activity">
    <reaction evidence="1">
        <text>a beta-lactam + H2O = a substituted beta-amino acid</text>
        <dbReference type="Rhea" id="RHEA:20401"/>
        <dbReference type="ChEBI" id="CHEBI:15377"/>
        <dbReference type="ChEBI" id="CHEBI:35627"/>
        <dbReference type="ChEBI" id="CHEBI:140347"/>
        <dbReference type="EC" id="3.5.2.6"/>
    </reaction>
</comment>
<keyword evidence="6" id="KW-1185">Reference proteome</keyword>
<comment type="caution">
    <text evidence="5">The sequence shown here is derived from an EMBL/GenBank/DDBJ whole genome shotgun (WGS) entry which is preliminary data.</text>
</comment>
<sequence>MKKLLFFALLLTFFAGCGFFNKEILVTNPKVNEIYKGVLAKENGEYKRAFDIFEKASKNGNEIAMYELGRLYFNGLGTQKDYKMALYYFKLAGFNQNSDGLRAAGQIYELGLGTRKDIKKAIKFYELAQKMGNNLAIYDLANLYLDTNDMPNAKIYFKMACKSGVKEACERIK</sequence>
<dbReference type="SUPFAM" id="SSF81901">
    <property type="entry name" value="HCP-like"/>
    <property type="match status" value="1"/>
</dbReference>
<dbReference type="EC" id="3.5.2.6" evidence="2"/>
<dbReference type="Gene3D" id="1.25.40.10">
    <property type="entry name" value="Tetratricopeptide repeat domain"/>
    <property type="match status" value="1"/>
</dbReference>
<keyword evidence="4" id="KW-0046">Antibiotic resistance</keyword>
<gene>
    <name evidence="5" type="ORF">NYG85_01860</name>
</gene>
<proteinExistence type="predicted"/>
<evidence type="ECO:0000313" key="5">
    <source>
        <dbReference type="EMBL" id="MDL0088122.1"/>
    </source>
</evidence>
<dbReference type="InterPro" id="IPR011990">
    <property type="entry name" value="TPR-like_helical_dom_sf"/>
</dbReference>
<dbReference type="InterPro" id="IPR006597">
    <property type="entry name" value="Sel1-like"/>
</dbReference>
<protein>
    <recommendedName>
        <fullName evidence="2">beta-lactamase</fullName>
        <ecNumber evidence="2">3.5.2.6</ecNumber>
    </recommendedName>
</protein>
<dbReference type="PANTHER" id="PTHR43628">
    <property type="entry name" value="ACTIVATOR OF C KINASE PROTEIN 1-RELATED"/>
    <property type="match status" value="1"/>
</dbReference>
<dbReference type="Proteomes" id="UP001173801">
    <property type="component" value="Unassembled WGS sequence"/>
</dbReference>
<accession>A0ABT7HMH9</accession>
<dbReference type="Pfam" id="PF08238">
    <property type="entry name" value="Sel1"/>
    <property type="match status" value="4"/>
</dbReference>
<reference evidence="5" key="2">
    <citation type="journal article" date="2023" name="Microorganisms">
        <title>Isolation and Genomic Characteristics of Cat-Borne Campylobacter felis sp. nov. and Sheep-Borne Campylobacter ovis sp. nov.</title>
        <authorList>
            <person name="Wang H."/>
            <person name="Li Y."/>
            <person name="Gu Y."/>
            <person name="Zhou G."/>
            <person name="Chen X."/>
            <person name="Zhang X."/>
            <person name="Shao Z."/>
            <person name="Zhang J."/>
            <person name="Zhang M."/>
        </authorList>
    </citation>
    <scope>NUCLEOTIDE SEQUENCE</scope>
    <source>
        <strain evidence="5">PS10</strain>
    </source>
</reference>
<organism evidence="5 6">
    <name type="scientific">Campylobacter gastrosuis</name>
    <dbReference type="NCBI Taxonomy" id="2974576"/>
    <lineage>
        <taxon>Bacteria</taxon>
        <taxon>Pseudomonadati</taxon>
        <taxon>Campylobacterota</taxon>
        <taxon>Epsilonproteobacteria</taxon>
        <taxon>Campylobacterales</taxon>
        <taxon>Campylobacteraceae</taxon>
        <taxon>Campylobacter</taxon>
    </lineage>
</organism>